<evidence type="ECO:0000256" key="1">
    <source>
        <dbReference type="SAM" id="MobiDB-lite"/>
    </source>
</evidence>
<organism evidence="2 3">
    <name type="scientific">Podospora didyma</name>
    <dbReference type="NCBI Taxonomy" id="330526"/>
    <lineage>
        <taxon>Eukaryota</taxon>
        <taxon>Fungi</taxon>
        <taxon>Dikarya</taxon>
        <taxon>Ascomycota</taxon>
        <taxon>Pezizomycotina</taxon>
        <taxon>Sordariomycetes</taxon>
        <taxon>Sordariomycetidae</taxon>
        <taxon>Sordariales</taxon>
        <taxon>Podosporaceae</taxon>
        <taxon>Podospora</taxon>
    </lineage>
</organism>
<keyword evidence="3" id="KW-1185">Reference proteome</keyword>
<reference evidence="2" key="1">
    <citation type="journal article" date="2023" name="Mol. Phylogenet. Evol.">
        <title>Genome-scale phylogeny and comparative genomics of the fungal order Sordariales.</title>
        <authorList>
            <person name="Hensen N."/>
            <person name="Bonometti L."/>
            <person name="Westerberg I."/>
            <person name="Brannstrom I.O."/>
            <person name="Guillou S."/>
            <person name="Cros-Aarteil S."/>
            <person name="Calhoun S."/>
            <person name="Haridas S."/>
            <person name="Kuo A."/>
            <person name="Mondo S."/>
            <person name="Pangilinan J."/>
            <person name="Riley R."/>
            <person name="LaButti K."/>
            <person name="Andreopoulos B."/>
            <person name="Lipzen A."/>
            <person name="Chen C."/>
            <person name="Yan M."/>
            <person name="Daum C."/>
            <person name="Ng V."/>
            <person name="Clum A."/>
            <person name="Steindorff A."/>
            <person name="Ohm R.A."/>
            <person name="Martin F."/>
            <person name="Silar P."/>
            <person name="Natvig D.O."/>
            <person name="Lalanne C."/>
            <person name="Gautier V."/>
            <person name="Ament-Velasquez S.L."/>
            <person name="Kruys A."/>
            <person name="Hutchinson M.I."/>
            <person name="Powell A.J."/>
            <person name="Barry K."/>
            <person name="Miller A.N."/>
            <person name="Grigoriev I.V."/>
            <person name="Debuchy R."/>
            <person name="Gladieux P."/>
            <person name="Hiltunen Thoren M."/>
            <person name="Johannesson H."/>
        </authorList>
    </citation>
    <scope>NUCLEOTIDE SEQUENCE</scope>
    <source>
        <strain evidence="2">CBS 232.78</strain>
    </source>
</reference>
<sequence>MRRLRYHPVDQQPARRFALAKLQVFISFLLHRTWAMILLPNLRENPTYEREPGFSFSPRYEARSCSQGPVGGDSPPKIWR</sequence>
<evidence type="ECO:0000313" key="3">
    <source>
        <dbReference type="Proteomes" id="UP001285441"/>
    </source>
</evidence>
<protein>
    <submittedName>
        <fullName evidence="2">Uncharacterized protein</fullName>
    </submittedName>
</protein>
<dbReference type="Proteomes" id="UP001285441">
    <property type="component" value="Unassembled WGS sequence"/>
</dbReference>
<accession>A0AAE0NGD6</accession>
<dbReference type="EMBL" id="JAULSW010000005">
    <property type="protein sequence ID" value="KAK3380989.1"/>
    <property type="molecule type" value="Genomic_DNA"/>
</dbReference>
<reference evidence="2" key="2">
    <citation type="submission" date="2023-06" db="EMBL/GenBank/DDBJ databases">
        <authorList>
            <consortium name="Lawrence Berkeley National Laboratory"/>
            <person name="Haridas S."/>
            <person name="Hensen N."/>
            <person name="Bonometti L."/>
            <person name="Westerberg I."/>
            <person name="Brannstrom I.O."/>
            <person name="Guillou S."/>
            <person name="Cros-Aarteil S."/>
            <person name="Calhoun S."/>
            <person name="Kuo A."/>
            <person name="Mondo S."/>
            <person name="Pangilinan J."/>
            <person name="Riley R."/>
            <person name="LaButti K."/>
            <person name="Andreopoulos B."/>
            <person name="Lipzen A."/>
            <person name="Chen C."/>
            <person name="Yanf M."/>
            <person name="Daum C."/>
            <person name="Ng V."/>
            <person name="Clum A."/>
            <person name="Steindorff A."/>
            <person name="Ohm R."/>
            <person name="Martin F."/>
            <person name="Silar P."/>
            <person name="Natvig D."/>
            <person name="Lalanne C."/>
            <person name="Gautier V."/>
            <person name="Ament-velasquez S.L."/>
            <person name="Kruys A."/>
            <person name="Hutchinson M.I."/>
            <person name="Powell A.J."/>
            <person name="Barry K."/>
            <person name="Miller A.N."/>
            <person name="Grigoriev I.V."/>
            <person name="Debuchy R."/>
            <person name="Gladieux P."/>
            <person name="Thoren M.H."/>
            <person name="Johannesson H."/>
        </authorList>
    </citation>
    <scope>NUCLEOTIDE SEQUENCE</scope>
    <source>
        <strain evidence="2">CBS 232.78</strain>
    </source>
</reference>
<name>A0AAE0NGD6_9PEZI</name>
<gene>
    <name evidence="2" type="ORF">B0H63DRAFT_474714</name>
</gene>
<proteinExistence type="predicted"/>
<evidence type="ECO:0000313" key="2">
    <source>
        <dbReference type="EMBL" id="KAK3380989.1"/>
    </source>
</evidence>
<feature type="region of interest" description="Disordered" evidence="1">
    <location>
        <begin position="55"/>
        <end position="80"/>
    </location>
</feature>
<dbReference type="AlphaFoldDB" id="A0AAE0NGD6"/>
<comment type="caution">
    <text evidence="2">The sequence shown here is derived from an EMBL/GenBank/DDBJ whole genome shotgun (WGS) entry which is preliminary data.</text>
</comment>